<evidence type="ECO:0000313" key="2">
    <source>
        <dbReference type="Proteomes" id="UP001596501"/>
    </source>
</evidence>
<organism evidence="1 2">
    <name type="scientific">Hydrogenophaga atypica</name>
    <dbReference type="NCBI Taxonomy" id="249409"/>
    <lineage>
        <taxon>Bacteria</taxon>
        <taxon>Pseudomonadati</taxon>
        <taxon>Pseudomonadota</taxon>
        <taxon>Betaproteobacteria</taxon>
        <taxon>Burkholderiales</taxon>
        <taxon>Comamonadaceae</taxon>
        <taxon>Hydrogenophaga</taxon>
    </lineage>
</organism>
<proteinExistence type="predicted"/>
<gene>
    <name evidence="1" type="ORF">ACFQPB_07560</name>
</gene>
<dbReference type="EMBL" id="JBHTCA010000004">
    <property type="protein sequence ID" value="MFC7408713.1"/>
    <property type="molecule type" value="Genomic_DNA"/>
</dbReference>
<dbReference type="Pfam" id="PF04883">
    <property type="entry name" value="HK97-gp10_like"/>
    <property type="match status" value="1"/>
</dbReference>
<name>A0ABW2QN25_9BURK</name>
<keyword evidence="2" id="KW-1185">Reference proteome</keyword>
<comment type="caution">
    <text evidence="1">The sequence shown here is derived from an EMBL/GenBank/DDBJ whole genome shotgun (WGS) entry which is preliminary data.</text>
</comment>
<evidence type="ECO:0000313" key="1">
    <source>
        <dbReference type="EMBL" id="MFC7408713.1"/>
    </source>
</evidence>
<accession>A0ABW2QN25</accession>
<dbReference type="InterPro" id="IPR010064">
    <property type="entry name" value="HK97-gp10_tail"/>
</dbReference>
<dbReference type="Proteomes" id="UP001596501">
    <property type="component" value="Unassembled WGS sequence"/>
</dbReference>
<reference evidence="2" key="1">
    <citation type="journal article" date="2019" name="Int. J. Syst. Evol. Microbiol.">
        <title>The Global Catalogue of Microorganisms (GCM) 10K type strain sequencing project: providing services to taxonomists for standard genome sequencing and annotation.</title>
        <authorList>
            <consortium name="The Broad Institute Genomics Platform"/>
            <consortium name="The Broad Institute Genome Sequencing Center for Infectious Disease"/>
            <person name="Wu L."/>
            <person name="Ma J."/>
        </authorList>
    </citation>
    <scope>NUCLEOTIDE SEQUENCE [LARGE SCALE GENOMIC DNA]</scope>
    <source>
        <strain evidence="2">CGMCC 1.12371</strain>
    </source>
</reference>
<protein>
    <submittedName>
        <fullName evidence="1">HK97 gp10 family phage protein</fullName>
    </submittedName>
</protein>
<sequence>MTIKADLGGLNRLMGKLGTRMQEAARPAAQAAADVLYQEVQRNANRGKRSSGKLASAIYQAYSADNSGPGRAVYHVSWNARKAPHGHLVEFGHLQRYEYYQDEQGRVRPKVRPEMYGKPKPKSNGRNRAALDAYYVTLPTPVHVPARPFVRPAMAKFPQAMAAARAELLKRINNP</sequence>